<sequence length="200" mass="23281">MRVERKRDGGYKVWMSRDEYQQLVHHTESLEEEIALRLMGDCGLRIGEVGDVSYSHVKRMPDGSGYKLRVVHGKDTTGELDEGKFRETWLPDGLERWLYRYKSENELNEDEELITVTRRTLNNWVDYAAEGAAEETGDDDYRKLSSHDLRRQWAQHLLVEQRVNPRVVMSLGGWSSYDAIEPYLNAPTDSHIAEEMEAVF</sequence>
<accession>A0A4V1FYE7</accession>
<feature type="domain" description="Tyr recombinase" evidence="2">
    <location>
        <begin position="10"/>
        <end position="197"/>
    </location>
</feature>
<dbReference type="KEGG" id="nvr:FEJ81_02640"/>
<dbReference type="Proteomes" id="UP000302218">
    <property type="component" value="Chromosome"/>
</dbReference>
<keyword evidence="1" id="KW-0233">DNA recombination</keyword>
<dbReference type="PROSITE" id="PS51898">
    <property type="entry name" value="TYR_RECOMBINASE"/>
    <property type="match status" value="1"/>
</dbReference>
<gene>
    <name evidence="3" type="ORF">FEJ81_02640</name>
</gene>
<evidence type="ECO:0000313" key="4">
    <source>
        <dbReference type="Proteomes" id="UP000302218"/>
    </source>
</evidence>
<dbReference type="EMBL" id="CP040330">
    <property type="protein sequence ID" value="QCS41298.1"/>
    <property type="molecule type" value="Genomic_DNA"/>
</dbReference>
<dbReference type="GO" id="GO:0015074">
    <property type="term" value="P:DNA integration"/>
    <property type="evidence" value="ECO:0007669"/>
    <property type="project" value="InterPro"/>
</dbReference>
<name>A0A4V1FYE7_9EURY</name>
<dbReference type="Pfam" id="PF00589">
    <property type="entry name" value="Phage_integrase"/>
    <property type="match status" value="1"/>
</dbReference>
<reference evidence="4" key="1">
    <citation type="submission" date="2019-05" db="EMBL/GenBank/DDBJ databases">
        <title>Genome sequence and methylation pattern of the halophilic Archaeon Natrinema versiforme BOL5-4.</title>
        <authorList>
            <person name="DasSarma P."/>
            <person name="Anton B.P."/>
            <person name="DasSarma S.L."/>
            <person name="Martinez F.L."/>
            <person name="Guzman D."/>
            <person name="Roberts R.J."/>
            <person name="DasSarma S."/>
        </authorList>
    </citation>
    <scope>NUCLEOTIDE SEQUENCE [LARGE SCALE GENOMIC DNA]</scope>
    <source>
        <strain evidence="4">BOL5-4</strain>
    </source>
</reference>
<dbReference type="InterPro" id="IPR013762">
    <property type="entry name" value="Integrase-like_cat_sf"/>
</dbReference>
<dbReference type="InterPro" id="IPR002104">
    <property type="entry name" value="Integrase_catalytic"/>
</dbReference>
<dbReference type="GO" id="GO:0006310">
    <property type="term" value="P:DNA recombination"/>
    <property type="evidence" value="ECO:0007669"/>
    <property type="project" value="UniProtKB-KW"/>
</dbReference>
<protein>
    <submittedName>
        <fullName evidence="3">Site-specific integrase</fullName>
    </submittedName>
</protein>
<proteinExistence type="predicted"/>
<evidence type="ECO:0000259" key="2">
    <source>
        <dbReference type="PROSITE" id="PS51898"/>
    </source>
</evidence>
<evidence type="ECO:0000313" key="3">
    <source>
        <dbReference type="EMBL" id="QCS41298.1"/>
    </source>
</evidence>
<dbReference type="AlphaFoldDB" id="A0A4V1FYE7"/>
<dbReference type="CDD" id="cd00397">
    <property type="entry name" value="DNA_BRE_C"/>
    <property type="match status" value="1"/>
</dbReference>
<organism evidence="3 4">
    <name type="scientific">Natrinema versiforme</name>
    <dbReference type="NCBI Taxonomy" id="88724"/>
    <lineage>
        <taxon>Archaea</taxon>
        <taxon>Methanobacteriati</taxon>
        <taxon>Methanobacteriota</taxon>
        <taxon>Stenosarchaea group</taxon>
        <taxon>Halobacteria</taxon>
        <taxon>Halobacteriales</taxon>
        <taxon>Natrialbaceae</taxon>
        <taxon>Natrinema</taxon>
    </lineage>
</organism>
<evidence type="ECO:0000256" key="1">
    <source>
        <dbReference type="ARBA" id="ARBA00023172"/>
    </source>
</evidence>
<dbReference type="SUPFAM" id="SSF56349">
    <property type="entry name" value="DNA breaking-rejoining enzymes"/>
    <property type="match status" value="1"/>
</dbReference>
<dbReference type="Gene3D" id="1.10.443.10">
    <property type="entry name" value="Intergrase catalytic core"/>
    <property type="match status" value="1"/>
</dbReference>
<dbReference type="GO" id="GO:0003677">
    <property type="term" value="F:DNA binding"/>
    <property type="evidence" value="ECO:0007669"/>
    <property type="project" value="InterPro"/>
</dbReference>
<dbReference type="InterPro" id="IPR011010">
    <property type="entry name" value="DNA_brk_join_enz"/>
</dbReference>